<evidence type="ECO:0000313" key="2">
    <source>
        <dbReference type="EMBL" id="KAG2530391.1"/>
    </source>
</evidence>
<protein>
    <submittedName>
        <fullName evidence="4">Uncharacterized protein</fullName>
    </submittedName>
</protein>
<dbReference type="Proteomes" id="UP000285624">
    <property type="component" value="Unassembled WGS sequence"/>
</dbReference>
<gene>
    <name evidence="4" type="ORF">BBI17_001931</name>
    <name evidence="5" type="ORF">BBO99_00002064</name>
    <name evidence="2" type="ORF">JM16_001607</name>
    <name evidence="3" type="ORF">JM18_000440</name>
</gene>
<name>A0A421FIG2_9STRA</name>
<evidence type="ECO:0000313" key="6">
    <source>
        <dbReference type="Proteomes" id="UP000285624"/>
    </source>
</evidence>
<accession>A0A421FIG2</accession>
<organism evidence="4 7">
    <name type="scientific">Phytophthora kernoviae</name>
    <dbReference type="NCBI Taxonomy" id="325452"/>
    <lineage>
        <taxon>Eukaryota</taxon>
        <taxon>Sar</taxon>
        <taxon>Stramenopiles</taxon>
        <taxon>Oomycota</taxon>
        <taxon>Peronosporomycetes</taxon>
        <taxon>Peronosporales</taxon>
        <taxon>Peronosporaceae</taxon>
        <taxon>Phytophthora</taxon>
    </lineage>
</organism>
<evidence type="ECO:0000313" key="4">
    <source>
        <dbReference type="EMBL" id="RLN45496.1"/>
    </source>
</evidence>
<proteinExistence type="predicted"/>
<dbReference type="EMBL" id="JPWV03000020">
    <property type="protein sequence ID" value="KAG2530391.1"/>
    <property type="molecule type" value="Genomic_DNA"/>
</dbReference>
<reference evidence="2" key="1">
    <citation type="journal article" date="2015" name="Genom Data">
        <title>Genome sequences of six Phytophthora species associated with forests in New Zealand.</title>
        <authorList>
            <person name="Studholme D.J."/>
            <person name="McDougal R.L."/>
            <person name="Sambles C."/>
            <person name="Hansen E."/>
            <person name="Hardy G."/>
            <person name="Grant M."/>
            <person name="Ganley R.J."/>
            <person name="Williams N.M."/>
        </authorList>
    </citation>
    <scope>NUCLEOTIDE SEQUENCE</scope>
    <source>
        <strain evidence="2">NZFS 2646</strain>
        <strain evidence="3">NZFS 3630</strain>
    </source>
</reference>
<dbReference type="EMBL" id="JPWU03000009">
    <property type="protein sequence ID" value="KAG2532575.1"/>
    <property type="molecule type" value="Genomic_DNA"/>
</dbReference>
<evidence type="ECO:0000256" key="1">
    <source>
        <dbReference type="SAM" id="MobiDB-lite"/>
    </source>
</evidence>
<reference evidence="6 7" key="2">
    <citation type="submission" date="2018-07" db="EMBL/GenBank/DDBJ databases">
        <title>Genome sequencing of oomycete isolates from Chile give support for New Zealand origin for Phytophthora kernoviae and make available the first Nothophytophthora sp. genome.</title>
        <authorList>
            <person name="Studholme D.J."/>
            <person name="Sanfuentes E."/>
            <person name="Panda P."/>
            <person name="Hill R."/>
            <person name="Sambles C."/>
            <person name="Grant M."/>
            <person name="Williams N.M."/>
            <person name="Mcdougal R.L."/>
        </authorList>
    </citation>
    <scope>NUCLEOTIDE SEQUENCE [LARGE SCALE GENOMIC DNA]</scope>
    <source>
        <strain evidence="4">Chile2</strain>
        <strain evidence="5">Chile4</strain>
    </source>
</reference>
<dbReference type="EMBL" id="MBDN02000032">
    <property type="protein sequence ID" value="RLN83544.1"/>
    <property type="molecule type" value="Genomic_DNA"/>
</dbReference>
<keyword evidence="6" id="KW-1185">Reference proteome</keyword>
<dbReference type="EMBL" id="MAYM02000159">
    <property type="protein sequence ID" value="RLN45496.1"/>
    <property type="molecule type" value="Genomic_DNA"/>
</dbReference>
<dbReference type="Proteomes" id="UP000785171">
    <property type="component" value="Unassembled WGS sequence"/>
</dbReference>
<dbReference type="Proteomes" id="UP000792063">
    <property type="component" value="Unassembled WGS sequence"/>
</dbReference>
<evidence type="ECO:0000313" key="5">
    <source>
        <dbReference type="EMBL" id="RLN83544.1"/>
    </source>
</evidence>
<evidence type="ECO:0000313" key="7">
    <source>
        <dbReference type="Proteomes" id="UP000285883"/>
    </source>
</evidence>
<feature type="region of interest" description="Disordered" evidence="1">
    <location>
        <begin position="59"/>
        <end position="88"/>
    </location>
</feature>
<sequence length="88" mass="9723">MLCSRFISVAKSALAPSSLLPSIATRQPAFAVANVRSVPATNWLAVEETPVAMELLNRNARRPKKANHGKRPCSHHRRRQKRLGKKAA</sequence>
<evidence type="ECO:0000313" key="3">
    <source>
        <dbReference type="EMBL" id="KAG2532575.1"/>
    </source>
</evidence>
<comment type="caution">
    <text evidence="4">The sequence shown here is derived from an EMBL/GenBank/DDBJ whole genome shotgun (WGS) entry which is preliminary data.</text>
</comment>
<reference evidence="2" key="3">
    <citation type="submission" date="2020-06" db="EMBL/GenBank/DDBJ databases">
        <authorList>
            <person name="Studholme D.J."/>
        </authorList>
    </citation>
    <scope>NUCLEOTIDE SEQUENCE</scope>
    <source>
        <strain evidence="2">NZFS 2646</strain>
        <strain evidence="3">NZFS 3630</strain>
    </source>
</reference>
<dbReference type="Proteomes" id="UP000285883">
    <property type="component" value="Unassembled WGS sequence"/>
</dbReference>
<dbReference type="AlphaFoldDB" id="A0A421FIG2"/>